<keyword evidence="1" id="KW-0175">Coiled coil</keyword>
<keyword evidence="2" id="KW-1133">Transmembrane helix</keyword>
<organism evidence="3 4">
    <name type="scientific">Herbinix luporum</name>
    <dbReference type="NCBI Taxonomy" id="1679721"/>
    <lineage>
        <taxon>Bacteria</taxon>
        <taxon>Bacillati</taxon>
        <taxon>Bacillota</taxon>
        <taxon>Clostridia</taxon>
        <taxon>Lachnospirales</taxon>
        <taxon>Lachnospiraceae</taxon>
        <taxon>Herbinix</taxon>
    </lineage>
</organism>
<keyword evidence="2" id="KW-0472">Membrane</keyword>
<protein>
    <submittedName>
        <fullName evidence="3">Uncharacterized protein</fullName>
    </submittedName>
</protein>
<sequence>MVKILIGLAVLQIIMGLCATIFASLPVFWMGLISSIISAILIVALAIILSNQEDILYKLEQQEERLRKLSNNEKKVCTKCNYSYDIDYKSCPNCGKIQEN</sequence>
<dbReference type="Proteomes" id="UP000196053">
    <property type="component" value="Chromosome I"/>
</dbReference>
<feature type="coiled-coil region" evidence="1">
    <location>
        <begin position="49"/>
        <end position="79"/>
    </location>
</feature>
<evidence type="ECO:0000313" key="3">
    <source>
        <dbReference type="EMBL" id="CUH93458.1"/>
    </source>
</evidence>
<dbReference type="KEGG" id="hsd:SD1D_1920"/>
<dbReference type="AlphaFoldDB" id="A0A0K8J7Z8"/>
<gene>
    <name evidence="3" type="ORF">SD1D_1920</name>
</gene>
<dbReference type="RefSeq" id="WP_058258700.1">
    <property type="nucleotide sequence ID" value="NZ_DUPS01000030.1"/>
</dbReference>
<evidence type="ECO:0000256" key="1">
    <source>
        <dbReference type="SAM" id="Coils"/>
    </source>
</evidence>
<evidence type="ECO:0000313" key="4">
    <source>
        <dbReference type="Proteomes" id="UP000196053"/>
    </source>
</evidence>
<name>A0A0K8J7Z8_9FIRM</name>
<accession>A0A0K8J7Z8</accession>
<proteinExistence type="predicted"/>
<feature type="transmembrane region" description="Helical" evidence="2">
    <location>
        <begin position="28"/>
        <end position="49"/>
    </location>
</feature>
<dbReference type="EMBL" id="LN879430">
    <property type="protein sequence ID" value="CUH93458.1"/>
    <property type="molecule type" value="Genomic_DNA"/>
</dbReference>
<evidence type="ECO:0000256" key="2">
    <source>
        <dbReference type="SAM" id="Phobius"/>
    </source>
</evidence>
<keyword evidence="2" id="KW-0812">Transmembrane</keyword>
<keyword evidence="4" id="KW-1185">Reference proteome</keyword>
<reference evidence="4" key="1">
    <citation type="submission" date="2015-09" db="EMBL/GenBank/DDBJ databases">
        <authorList>
            <person name="Wibberg D."/>
        </authorList>
    </citation>
    <scope>NUCLEOTIDE SEQUENCE [LARGE SCALE GENOMIC DNA]</scope>
    <source>
        <strain evidence="4">SD1D</strain>
    </source>
</reference>